<evidence type="ECO:0000256" key="3">
    <source>
        <dbReference type="ARBA" id="ARBA00022490"/>
    </source>
</evidence>
<accession>A0A8T2Q221</accession>
<evidence type="ECO:0000256" key="1">
    <source>
        <dbReference type="ARBA" id="ARBA00004496"/>
    </source>
</evidence>
<dbReference type="Gene3D" id="1.10.510.10">
    <property type="entry name" value="Transferase(Phosphotransferase) domain 1"/>
    <property type="match status" value="1"/>
</dbReference>
<comment type="catalytic activity">
    <reaction evidence="10">
        <text>L-threonyl-[protein] + ATP = O-phospho-L-threonyl-[protein] + ADP + H(+)</text>
        <dbReference type="Rhea" id="RHEA:46608"/>
        <dbReference type="Rhea" id="RHEA-COMP:11060"/>
        <dbReference type="Rhea" id="RHEA-COMP:11605"/>
        <dbReference type="ChEBI" id="CHEBI:15378"/>
        <dbReference type="ChEBI" id="CHEBI:30013"/>
        <dbReference type="ChEBI" id="CHEBI:30616"/>
        <dbReference type="ChEBI" id="CHEBI:61977"/>
        <dbReference type="ChEBI" id="CHEBI:456216"/>
        <dbReference type="EC" id="2.7.11.1"/>
    </reaction>
</comment>
<dbReference type="InterPro" id="IPR017441">
    <property type="entry name" value="Protein_kinase_ATP_BS"/>
</dbReference>
<dbReference type="EMBL" id="CM035443">
    <property type="protein sequence ID" value="KAH7277745.1"/>
    <property type="molecule type" value="Genomic_DNA"/>
</dbReference>
<evidence type="ECO:0000256" key="12">
    <source>
        <dbReference type="ARBA" id="ARBA00063228"/>
    </source>
</evidence>
<dbReference type="FunFam" id="1.10.510.10:FF:000335">
    <property type="entry name" value="receptor-like cytosolic serine/threonine-protein kinase RBK2"/>
    <property type="match status" value="1"/>
</dbReference>
<dbReference type="PROSITE" id="PS50011">
    <property type="entry name" value="PROTEIN_KINASE_DOM"/>
    <property type="match status" value="1"/>
</dbReference>
<evidence type="ECO:0000256" key="7">
    <source>
        <dbReference type="ARBA" id="ARBA00022741"/>
    </source>
</evidence>
<comment type="subcellular location">
    <subcellularLocation>
        <location evidence="1">Cytoplasm</location>
    </subcellularLocation>
</comment>
<dbReference type="SUPFAM" id="SSF56112">
    <property type="entry name" value="Protein kinase-like (PK-like)"/>
    <property type="match status" value="1"/>
</dbReference>
<evidence type="ECO:0000256" key="13">
    <source>
        <dbReference type="PROSITE-ProRule" id="PRU10141"/>
    </source>
</evidence>
<proteinExistence type="predicted"/>
<dbReference type="SMART" id="SM00220">
    <property type="entry name" value="S_TKc"/>
    <property type="match status" value="1"/>
</dbReference>
<evidence type="ECO:0000259" key="14">
    <source>
        <dbReference type="PROSITE" id="PS50011"/>
    </source>
</evidence>
<comment type="catalytic activity">
    <reaction evidence="11">
        <text>L-seryl-[protein] + ATP = O-phospho-L-seryl-[protein] + ADP + H(+)</text>
        <dbReference type="Rhea" id="RHEA:17989"/>
        <dbReference type="Rhea" id="RHEA-COMP:9863"/>
        <dbReference type="Rhea" id="RHEA-COMP:11604"/>
        <dbReference type="ChEBI" id="CHEBI:15378"/>
        <dbReference type="ChEBI" id="CHEBI:29999"/>
        <dbReference type="ChEBI" id="CHEBI:30616"/>
        <dbReference type="ChEBI" id="CHEBI:83421"/>
        <dbReference type="ChEBI" id="CHEBI:456216"/>
        <dbReference type="EC" id="2.7.11.1"/>
    </reaction>
</comment>
<keyword evidence="6" id="KW-0808">Transferase</keyword>
<dbReference type="OrthoDB" id="4062651at2759"/>
<evidence type="ECO:0000313" key="15">
    <source>
        <dbReference type="EMBL" id="KAH7277745.1"/>
    </source>
</evidence>
<dbReference type="InterPro" id="IPR046958">
    <property type="entry name" value="RBK1/2/STUNTED"/>
</dbReference>
<feature type="binding site" evidence="13">
    <location>
        <position position="427"/>
    </location>
    <ligand>
        <name>ATP</name>
        <dbReference type="ChEBI" id="CHEBI:30616"/>
    </ligand>
</feature>
<feature type="domain" description="Protein kinase" evidence="14">
    <location>
        <begin position="399"/>
        <end position="671"/>
    </location>
</feature>
<protein>
    <recommendedName>
        <fullName evidence="2">non-specific serine/threonine protein kinase</fullName>
        <ecNumber evidence="2">2.7.11.1</ecNumber>
    </recommendedName>
</protein>
<dbReference type="GO" id="GO:0005524">
    <property type="term" value="F:ATP binding"/>
    <property type="evidence" value="ECO:0007669"/>
    <property type="project" value="UniProtKB-UniRule"/>
</dbReference>
<comment type="caution">
    <text evidence="15">The sequence shown here is derived from an EMBL/GenBank/DDBJ whole genome shotgun (WGS) entry which is preliminary data.</text>
</comment>
<dbReference type="PANTHER" id="PTHR47987">
    <property type="entry name" value="OS08G0249100 PROTEIN"/>
    <property type="match status" value="1"/>
</dbReference>
<keyword evidence="8" id="KW-0418">Kinase</keyword>
<evidence type="ECO:0000256" key="11">
    <source>
        <dbReference type="ARBA" id="ARBA00048679"/>
    </source>
</evidence>
<evidence type="ECO:0000256" key="10">
    <source>
        <dbReference type="ARBA" id="ARBA00047899"/>
    </source>
</evidence>
<dbReference type="EC" id="2.7.11.1" evidence="2"/>
<organism evidence="15 16">
    <name type="scientific">Ceratopteris richardii</name>
    <name type="common">Triangle waterfern</name>
    <dbReference type="NCBI Taxonomy" id="49495"/>
    <lineage>
        <taxon>Eukaryota</taxon>
        <taxon>Viridiplantae</taxon>
        <taxon>Streptophyta</taxon>
        <taxon>Embryophyta</taxon>
        <taxon>Tracheophyta</taxon>
        <taxon>Polypodiopsida</taxon>
        <taxon>Polypodiidae</taxon>
        <taxon>Polypodiales</taxon>
        <taxon>Pteridineae</taxon>
        <taxon>Pteridaceae</taxon>
        <taxon>Parkerioideae</taxon>
        <taxon>Ceratopteris</taxon>
    </lineage>
</organism>
<name>A0A8T2Q221_CERRI</name>
<evidence type="ECO:0000256" key="6">
    <source>
        <dbReference type="ARBA" id="ARBA00022679"/>
    </source>
</evidence>
<dbReference type="FunFam" id="3.30.200.20:FF:000389">
    <property type="entry name" value="Receptor-like cytosolic serine/threonine-protein kinase RBK1"/>
    <property type="match status" value="1"/>
</dbReference>
<dbReference type="InterPro" id="IPR001245">
    <property type="entry name" value="Ser-Thr/Tyr_kinase_cat_dom"/>
</dbReference>
<dbReference type="GO" id="GO:0051020">
    <property type="term" value="F:GTPase binding"/>
    <property type="evidence" value="ECO:0007669"/>
    <property type="project" value="UniProtKB-ARBA"/>
</dbReference>
<evidence type="ECO:0000256" key="8">
    <source>
        <dbReference type="ARBA" id="ARBA00022777"/>
    </source>
</evidence>
<dbReference type="Proteomes" id="UP000825935">
    <property type="component" value="Chromosome 38"/>
</dbReference>
<keyword evidence="3" id="KW-0963">Cytoplasm</keyword>
<evidence type="ECO:0000256" key="4">
    <source>
        <dbReference type="ARBA" id="ARBA00022527"/>
    </source>
</evidence>
<evidence type="ECO:0000313" key="16">
    <source>
        <dbReference type="Proteomes" id="UP000825935"/>
    </source>
</evidence>
<dbReference type="GO" id="GO:0004674">
    <property type="term" value="F:protein serine/threonine kinase activity"/>
    <property type="evidence" value="ECO:0007669"/>
    <property type="project" value="UniProtKB-KW"/>
</dbReference>
<evidence type="ECO:0000256" key="5">
    <source>
        <dbReference type="ARBA" id="ARBA00022553"/>
    </source>
</evidence>
<dbReference type="GO" id="GO:0005737">
    <property type="term" value="C:cytoplasm"/>
    <property type="evidence" value="ECO:0007669"/>
    <property type="project" value="UniProtKB-SubCell"/>
</dbReference>
<evidence type="ECO:0000256" key="9">
    <source>
        <dbReference type="ARBA" id="ARBA00022840"/>
    </source>
</evidence>
<evidence type="ECO:0000256" key="2">
    <source>
        <dbReference type="ARBA" id="ARBA00012513"/>
    </source>
</evidence>
<keyword evidence="7 13" id="KW-0547">Nucleotide-binding</keyword>
<reference evidence="15" key="1">
    <citation type="submission" date="2021-08" db="EMBL/GenBank/DDBJ databases">
        <title>WGS assembly of Ceratopteris richardii.</title>
        <authorList>
            <person name="Marchant D.B."/>
            <person name="Chen G."/>
            <person name="Jenkins J."/>
            <person name="Shu S."/>
            <person name="Leebens-Mack J."/>
            <person name="Grimwood J."/>
            <person name="Schmutz J."/>
            <person name="Soltis P."/>
            <person name="Soltis D."/>
            <person name="Chen Z.-H."/>
        </authorList>
    </citation>
    <scope>NUCLEOTIDE SEQUENCE</scope>
    <source>
        <strain evidence="15">Whitten #5841</strain>
        <tissue evidence="15">Leaf</tissue>
    </source>
</reference>
<gene>
    <name evidence="15" type="ORF">KP509_38G005200</name>
</gene>
<keyword evidence="16" id="KW-1185">Reference proteome</keyword>
<comment type="subunit">
    <text evidence="12">Interacts with ARAC5 and ARAC10.</text>
</comment>
<dbReference type="OMA" id="HWEDEND"/>
<dbReference type="Pfam" id="PF07714">
    <property type="entry name" value="PK_Tyr_Ser-Thr"/>
    <property type="match status" value="1"/>
</dbReference>
<dbReference type="InterPro" id="IPR008271">
    <property type="entry name" value="Ser/Thr_kinase_AS"/>
</dbReference>
<keyword evidence="9 13" id="KW-0067">ATP-binding</keyword>
<dbReference type="InterPro" id="IPR000719">
    <property type="entry name" value="Prot_kinase_dom"/>
</dbReference>
<dbReference type="AlphaFoldDB" id="A0A8T2Q221"/>
<dbReference type="Gene3D" id="3.30.200.20">
    <property type="entry name" value="Phosphorylase Kinase, domain 1"/>
    <property type="match status" value="1"/>
</dbReference>
<sequence length="710" mass="79730">MALRGLNTQIPSHKKAQHWKNESRFLQSRYYLKKDSPRHDTILVGMHLDVESFDLLLWTINMVATRGDRIIAYHLNYTGCRVENMISKLQMGDAKAVHPQLQDLKGLCEMKQIQLDVKFALSDNEEVELVEESAVVLATLVVISPPSRQILWNSQRKCKSLARKLPVGCSVVIVKDFKVLYYKENTSSEAKKQLSTLADGLHLETLNLKNKNCYKRLGSLQRQFSCTSSPLWGQEGKRNDGDANIRMLAGNKIWPMHSGECSPRGVLEAQGMSSESDVSSSPPSVYGSMSPASSRKGFLACVSPGYEMDEALIDRRPICVSHWRNGSVRRTSTFPPSNKTRIFSGPLDYTSMRNSLKSYVNTFRGIEWVSRIPPSPIKESQQNCRCFLFEELALATNDFNTENIVGKGGHAEVYKGKLPDGRIVAIKRLKQGVSEETKEQDFLTELGIISHVTHPNTTPLHGFCVEKGLHLIFDFSVHGNLATWLHGADKPLLSWSARYRIAVGVARGLHYLHTGCPRRIIHRDIKASNILLGPDFEAQISDFGLAKWLPEHWSQLGVIPVEGTFGYLAPEYFMHGIIHEKTDVFAYGVLLLELITGRLPIDSARQSLVMWAKPLLNSSNLHDLVDPKLKDAYDFHELQSMVSAANLCVQASAVCRPNMGQVIQLLTSEYTQAVDASFPNADFFGDVSGEYDSNAYRNDLCRHREIAYQF</sequence>
<dbReference type="InterPro" id="IPR011009">
    <property type="entry name" value="Kinase-like_dom_sf"/>
</dbReference>
<dbReference type="PROSITE" id="PS00107">
    <property type="entry name" value="PROTEIN_KINASE_ATP"/>
    <property type="match status" value="1"/>
</dbReference>
<keyword evidence="4" id="KW-0723">Serine/threonine-protein kinase</keyword>
<dbReference type="PROSITE" id="PS00108">
    <property type="entry name" value="PROTEIN_KINASE_ST"/>
    <property type="match status" value="1"/>
</dbReference>
<keyword evidence="5" id="KW-0597">Phosphoprotein</keyword>